<reference evidence="2" key="1">
    <citation type="submission" date="2023-03" db="EMBL/GenBank/DDBJ databases">
        <title>Edaphobacter sp.</title>
        <authorList>
            <person name="Huber K.J."/>
            <person name="Papendorf J."/>
            <person name="Pilke C."/>
            <person name="Bunk B."/>
            <person name="Sproeer C."/>
            <person name="Pester M."/>
        </authorList>
    </citation>
    <scope>NUCLEOTIDE SEQUENCE</scope>
    <source>
        <strain evidence="2">DSM 110680</strain>
    </source>
</reference>
<dbReference type="EMBL" id="CP121196">
    <property type="protein sequence ID" value="XBH15561.1"/>
    <property type="molecule type" value="Genomic_DNA"/>
</dbReference>
<sequence>MPQSPAQLAVNHGSAFPSPPRVHWAVLLLSISAAEVLAFWFVPEPYRNFTIYALAAAWPTYLCIWVRKIEPSSSSLYWAIASLVIGVGFLFSWLLWIVVIFELREEMLDHYNRREPMNLRLNWFLTLFFSFVYFQFALNRIAREKEATRESFAAEPESSVTA</sequence>
<keyword evidence="1" id="KW-0472">Membrane</keyword>
<evidence type="ECO:0000313" key="2">
    <source>
        <dbReference type="EMBL" id="XBH15561.1"/>
    </source>
</evidence>
<keyword evidence="1" id="KW-1133">Transmembrane helix</keyword>
<proteinExistence type="predicted"/>
<feature type="transmembrane region" description="Helical" evidence="1">
    <location>
        <begin position="24"/>
        <end position="43"/>
    </location>
</feature>
<protein>
    <recommendedName>
        <fullName evidence="3">DUF4234 domain-containing protein</fullName>
    </recommendedName>
</protein>
<gene>
    <name evidence="2" type="ORF">P8935_13380</name>
</gene>
<accession>A0AAU7DE05</accession>
<name>A0AAU7DE05_9BACT</name>
<organism evidence="2">
    <name type="scientific">Telmatobacter sp. DSM 110680</name>
    <dbReference type="NCBI Taxonomy" id="3036704"/>
    <lineage>
        <taxon>Bacteria</taxon>
        <taxon>Pseudomonadati</taxon>
        <taxon>Acidobacteriota</taxon>
        <taxon>Terriglobia</taxon>
        <taxon>Terriglobales</taxon>
        <taxon>Acidobacteriaceae</taxon>
        <taxon>Telmatobacter</taxon>
    </lineage>
</organism>
<feature type="transmembrane region" description="Helical" evidence="1">
    <location>
        <begin position="78"/>
        <end position="101"/>
    </location>
</feature>
<dbReference type="AlphaFoldDB" id="A0AAU7DE05"/>
<feature type="transmembrane region" description="Helical" evidence="1">
    <location>
        <begin position="121"/>
        <end position="139"/>
    </location>
</feature>
<feature type="transmembrane region" description="Helical" evidence="1">
    <location>
        <begin position="49"/>
        <end position="66"/>
    </location>
</feature>
<evidence type="ECO:0008006" key="3">
    <source>
        <dbReference type="Google" id="ProtNLM"/>
    </source>
</evidence>
<dbReference type="RefSeq" id="WP_348260794.1">
    <property type="nucleotide sequence ID" value="NZ_CP121196.1"/>
</dbReference>
<evidence type="ECO:0000256" key="1">
    <source>
        <dbReference type="SAM" id="Phobius"/>
    </source>
</evidence>
<keyword evidence="1" id="KW-0812">Transmembrane</keyword>